<dbReference type="Pfam" id="PF13812">
    <property type="entry name" value="PPR_3"/>
    <property type="match status" value="2"/>
</dbReference>
<sequence>MARSLWQRQLRQVGQFRIAVSRLQSRAWRLQDSSLLAFQSKLDDGYLERHLPLFDFQFPRGHEAIRSFTAAVDVQKPPIDPDLELENDPAPQGVVLEKPDDASSAPPVIQKKVKKEKLRAETAIHLFFERMKVVEKIVSVLKEASWCDETEKALQDLSITYTPQLITQVLRVSLPIDVALRFFNWLKAQDGFKHNEFTYGALLNLLGRGKHFSEMRDVLAEMKVEGCTISPVITSCVMHWYASVGNASGVGSHWHRLKHTGTKPSSGIYTAYLDYLIRTKRFTKIPHVYETMLSEECLPNSRTYTLLIQHLSNDGRLRAAVQILEIMQKVQVVPSRLAYEYIIEGYAKAGEVDKVQEILMAMRERFHRPSKRLMFVAKVLQEAGKVKEADELKEEIGLEEYIVAGKEAEGGADDVLISEDGDSMLESVMCSWRDATSPNVGFDVNSFAQAINAWSLEVEAELEKLEVQWKSSLVLEVLRRLRNLETSWPFFHWVKNRAGFKHDKYTCMVMIQRILKSRSSLDTTSALVDELFEGMQKDGIKFTVPMFNMMIRHYVLAADIERAQGMFDRIKAYGLEPNAFSYGPLIQALARDRQGRKAMNMLEQMQEAGSHPDSATCAELITCLELAEKLPDAYEFFCKIPESGRNPGHLEYKAIMAAYSRAGDQKMALNLYEKMRGAGIKPTQDMFDDVSVILKNANRQYDINTIANFRQKLKFFGGKKKALQEDLLKVLDLFMRAMKPRPNNAYASLRNANKDVNSDKEVTSDAEDEDEVDSSVVLDTETNTSATDAKTSDSTDCQTARV</sequence>
<feature type="compositionally biased region" description="Acidic residues" evidence="4">
    <location>
        <begin position="764"/>
        <end position="773"/>
    </location>
</feature>
<reference evidence="5" key="1">
    <citation type="submission" date="2021-08" db="EMBL/GenBank/DDBJ databases">
        <title>WGS assembly of Ceratopteris richardii.</title>
        <authorList>
            <person name="Marchant D.B."/>
            <person name="Chen G."/>
            <person name="Jenkins J."/>
            <person name="Shu S."/>
            <person name="Leebens-Mack J."/>
            <person name="Grimwood J."/>
            <person name="Schmutz J."/>
            <person name="Soltis P."/>
            <person name="Soltis D."/>
            <person name="Chen Z.-H."/>
        </authorList>
    </citation>
    <scope>NUCLEOTIDE SEQUENCE</scope>
    <source>
        <strain evidence="5">Whitten #5841</strain>
        <tissue evidence="5">Leaf</tissue>
    </source>
</reference>
<accession>A0A8T2Q153</accession>
<dbReference type="Proteomes" id="UP000825935">
    <property type="component" value="Chromosome 39"/>
</dbReference>
<feature type="region of interest" description="Disordered" evidence="4">
    <location>
        <begin position="751"/>
        <end position="802"/>
    </location>
</feature>
<feature type="region of interest" description="Disordered" evidence="4">
    <location>
        <begin position="79"/>
        <end position="106"/>
    </location>
</feature>
<dbReference type="Gene3D" id="1.25.40.10">
    <property type="entry name" value="Tetratricopeptide repeat domain"/>
    <property type="match status" value="3"/>
</dbReference>
<dbReference type="OMA" id="MSAVECK"/>
<evidence type="ECO:0000256" key="2">
    <source>
        <dbReference type="ARBA" id="ARBA00022737"/>
    </source>
</evidence>
<keyword evidence="2" id="KW-0677">Repeat</keyword>
<feature type="repeat" description="PPR" evidence="3">
    <location>
        <begin position="300"/>
        <end position="334"/>
    </location>
</feature>
<dbReference type="Pfam" id="PF01535">
    <property type="entry name" value="PPR"/>
    <property type="match status" value="2"/>
</dbReference>
<feature type="repeat" description="PPR" evidence="3">
    <location>
        <begin position="578"/>
        <end position="612"/>
    </location>
</feature>
<evidence type="ECO:0008006" key="7">
    <source>
        <dbReference type="Google" id="ProtNLM"/>
    </source>
</evidence>
<dbReference type="EMBL" id="CM035444">
    <property type="protein sequence ID" value="KAH7277592.1"/>
    <property type="molecule type" value="Genomic_DNA"/>
</dbReference>
<evidence type="ECO:0000256" key="4">
    <source>
        <dbReference type="SAM" id="MobiDB-lite"/>
    </source>
</evidence>
<feature type="repeat" description="PPR" evidence="3">
    <location>
        <begin position="648"/>
        <end position="682"/>
    </location>
</feature>
<dbReference type="InterPro" id="IPR002885">
    <property type="entry name" value="PPR_rpt"/>
</dbReference>
<comment type="caution">
    <text evidence="5">The sequence shown here is derived from an EMBL/GenBank/DDBJ whole genome shotgun (WGS) entry which is preliminary data.</text>
</comment>
<dbReference type="PROSITE" id="PS51375">
    <property type="entry name" value="PPR"/>
    <property type="match status" value="6"/>
</dbReference>
<proteinExistence type="inferred from homology"/>
<evidence type="ECO:0000256" key="3">
    <source>
        <dbReference type="PROSITE-ProRule" id="PRU00708"/>
    </source>
</evidence>
<evidence type="ECO:0000313" key="6">
    <source>
        <dbReference type="Proteomes" id="UP000825935"/>
    </source>
</evidence>
<feature type="compositionally biased region" description="Basic and acidic residues" evidence="4">
    <location>
        <begin position="752"/>
        <end position="763"/>
    </location>
</feature>
<dbReference type="PANTHER" id="PTHR47447:SF17">
    <property type="entry name" value="OS12G0638900 PROTEIN"/>
    <property type="match status" value="1"/>
</dbReference>
<organism evidence="5 6">
    <name type="scientific">Ceratopteris richardii</name>
    <name type="common">Triangle waterfern</name>
    <dbReference type="NCBI Taxonomy" id="49495"/>
    <lineage>
        <taxon>Eukaryota</taxon>
        <taxon>Viridiplantae</taxon>
        <taxon>Streptophyta</taxon>
        <taxon>Embryophyta</taxon>
        <taxon>Tracheophyta</taxon>
        <taxon>Polypodiopsida</taxon>
        <taxon>Polypodiidae</taxon>
        <taxon>Polypodiales</taxon>
        <taxon>Pteridineae</taxon>
        <taxon>Pteridaceae</taxon>
        <taxon>Parkerioideae</taxon>
        <taxon>Ceratopteris</taxon>
    </lineage>
</organism>
<gene>
    <name evidence="5" type="ORF">KP509_39G058300</name>
</gene>
<dbReference type="PANTHER" id="PTHR47447">
    <property type="entry name" value="OS03G0856100 PROTEIN"/>
    <property type="match status" value="1"/>
</dbReference>
<dbReference type="InterPro" id="IPR011990">
    <property type="entry name" value="TPR-like_helical_dom_sf"/>
</dbReference>
<comment type="similarity">
    <text evidence="1">Belongs to the PPR family. P subfamily.</text>
</comment>
<evidence type="ECO:0000313" key="5">
    <source>
        <dbReference type="EMBL" id="KAH7277592.1"/>
    </source>
</evidence>
<keyword evidence="6" id="KW-1185">Reference proteome</keyword>
<feature type="repeat" description="PPR" evidence="3">
    <location>
        <begin position="543"/>
        <end position="577"/>
    </location>
</feature>
<feature type="repeat" description="PPR" evidence="3">
    <location>
        <begin position="335"/>
        <end position="369"/>
    </location>
</feature>
<dbReference type="OrthoDB" id="185373at2759"/>
<dbReference type="AlphaFoldDB" id="A0A8T2Q153"/>
<name>A0A8T2Q153_CERRI</name>
<dbReference type="NCBIfam" id="TIGR00756">
    <property type="entry name" value="PPR"/>
    <property type="match status" value="4"/>
</dbReference>
<feature type="repeat" description="PPR" evidence="3">
    <location>
        <begin position="195"/>
        <end position="229"/>
    </location>
</feature>
<protein>
    <recommendedName>
        <fullName evidence="7">Pentatricopeptide repeat-containing protein</fullName>
    </recommendedName>
</protein>
<dbReference type="Pfam" id="PF13041">
    <property type="entry name" value="PPR_2"/>
    <property type="match status" value="1"/>
</dbReference>
<evidence type="ECO:0000256" key="1">
    <source>
        <dbReference type="ARBA" id="ARBA00007626"/>
    </source>
</evidence>
<feature type="compositionally biased region" description="Low complexity" evidence="4">
    <location>
        <begin position="774"/>
        <end position="796"/>
    </location>
</feature>